<accession>A0A350P849</accession>
<name>A0A350P849_9ALTE</name>
<evidence type="ECO:0000313" key="1">
    <source>
        <dbReference type="EMBL" id="HAW77466.1"/>
    </source>
</evidence>
<dbReference type="AlphaFoldDB" id="A0A350P849"/>
<sequence length="108" mass="13034">MSKRLIRNDAQKRAQTWMHENDDGGWTIEQKQHVGHVLEHNKRLRDEYQKGQLTGNTQKHWQQVAEIPANVFMELRERFGDYKDNPKAWRKWLNDYDNRFFRTGGGHI</sequence>
<evidence type="ECO:0000313" key="2">
    <source>
        <dbReference type="Proteomes" id="UP000263517"/>
    </source>
</evidence>
<dbReference type="Proteomes" id="UP000263517">
    <property type="component" value="Unassembled WGS sequence"/>
</dbReference>
<reference evidence="1 2" key="1">
    <citation type="journal article" date="2018" name="Nat. Biotechnol.">
        <title>A standardized bacterial taxonomy based on genome phylogeny substantially revises the tree of life.</title>
        <authorList>
            <person name="Parks D.H."/>
            <person name="Chuvochina M."/>
            <person name="Waite D.W."/>
            <person name="Rinke C."/>
            <person name="Skarshewski A."/>
            <person name="Chaumeil P.A."/>
            <person name="Hugenholtz P."/>
        </authorList>
    </citation>
    <scope>NUCLEOTIDE SEQUENCE [LARGE SCALE GENOMIC DNA]</scope>
    <source>
        <strain evidence="1">UBA11978</strain>
    </source>
</reference>
<proteinExistence type="predicted"/>
<comment type="caution">
    <text evidence="1">The sequence shown here is derived from an EMBL/GenBank/DDBJ whole genome shotgun (WGS) entry which is preliminary data.</text>
</comment>
<protein>
    <submittedName>
        <fullName evidence="1">Uncharacterized protein</fullName>
    </submittedName>
</protein>
<dbReference type="EMBL" id="DNAN01000605">
    <property type="protein sequence ID" value="HAW77466.1"/>
    <property type="molecule type" value="Genomic_DNA"/>
</dbReference>
<organism evidence="1 2">
    <name type="scientific">Alteromonas australica</name>
    <dbReference type="NCBI Taxonomy" id="589873"/>
    <lineage>
        <taxon>Bacteria</taxon>
        <taxon>Pseudomonadati</taxon>
        <taxon>Pseudomonadota</taxon>
        <taxon>Gammaproteobacteria</taxon>
        <taxon>Alteromonadales</taxon>
        <taxon>Alteromonadaceae</taxon>
        <taxon>Alteromonas/Salinimonas group</taxon>
        <taxon>Alteromonas</taxon>
    </lineage>
</organism>
<gene>
    <name evidence="1" type="ORF">DCW74_17240</name>
</gene>